<evidence type="ECO:0000256" key="7">
    <source>
        <dbReference type="PIRNR" id="PIRNR016636"/>
    </source>
</evidence>
<evidence type="ECO:0000313" key="10">
    <source>
        <dbReference type="Proteomes" id="UP000294902"/>
    </source>
</evidence>
<evidence type="ECO:0000256" key="4">
    <source>
        <dbReference type="ARBA" id="ARBA00022692"/>
    </source>
</evidence>
<dbReference type="PANTHER" id="PTHR13285:SF18">
    <property type="entry name" value="PROTEIN-CYSTEINE N-PALMITOYLTRANSFERASE RASP"/>
    <property type="match status" value="1"/>
</dbReference>
<evidence type="ECO:0000256" key="1">
    <source>
        <dbReference type="ARBA" id="ARBA00004651"/>
    </source>
</evidence>
<feature type="transmembrane region" description="Helical" evidence="8">
    <location>
        <begin position="36"/>
        <end position="56"/>
    </location>
</feature>
<feature type="transmembrane region" description="Helical" evidence="8">
    <location>
        <begin position="151"/>
        <end position="169"/>
    </location>
</feature>
<keyword evidence="4 8" id="KW-0812">Transmembrane</keyword>
<evidence type="ECO:0000256" key="8">
    <source>
        <dbReference type="SAM" id="Phobius"/>
    </source>
</evidence>
<reference evidence="9 10" key="1">
    <citation type="submission" date="2019-03" db="EMBL/GenBank/DDBJ databases">
        <title>Genomic Encyclopedia of Type Strains, Phase IV (KMG-IV): sequencing the most valuable type-strain genomes for metagenomic binning, comparative biology and taxonomic classification.</title>
        <authorList>
            <person name="Goeker M."/>
        </authorList>
    </citation>
    <scope>NUCLEOTIDE SEQUENCE [LARGE SCALE GENOMIC DNA]</scope>
    <source>
        <strain evidence="9 10">DSM 24629</strain>
    </source>
</reference>
<feature type="transmembrane region" description="Helical" evidence="8">
    <location>
        <begin position="107"/>
        <end position="131"/>
    </location>
</feature>
<feature type="transmembrane region" description="Helical" evidence="8">
    <location>
        <begin position="76"/>
        <end position="95"/>
    </location>
</feature>
<proteinExistence type="inferred from homology"/>
<comment type="similarity">
    <text evidence="2 7">Belongs to the membrane-bound acyltransferase family.</text>
</comment>
<dbReference type="GO" id="GO:0016746">
    <property type="term" value="F:acyltransferase activity"/>
    <property type="evidence" value="ECO:0007669"/>
    <property type="project" value="UniProtKB-KW"/>
</dbReference>
<keyword evidence="7 9" id="KW-0808">Transferase</keyword>
<dbReference type="AlphaFoldDB" id="A0A4R3MST6"/>
<dbReference type="GO" id="GO:0005886">
    <property type="term" value="C:plasma membrane"/>
    <property type="evidence" value="ECO:0007669"/>
    <property type="project" value="UniProtKB-SubCell"/>
</dbReference>
<feature type="transmembrane region" description="Helical" evidence="8">
    <location>
        <begin position="6"/>
        <end position="24"/>
    </location>
</feature>
<feature type="transmembrane region" description="Helical" evidence="8">
    <location>
        <begin position="305"/>
        <end position="324"/>
    </location>
</feature>
<comment type="subcellular location">
    <subcellularLocation>
        <location evidence="1">Cell membrane</location>
        <topology evidence="1">Multi-pass membrane protein</topology>
    </subcellularLocation>
</comment>
<dbReference type="Proteomes" id="UP000294902">
    <property type="component" value="Unassembled WGS sequence"/>
</dbReference>
<feature type="transmembrane region" description="Helical" evidence="8">
    <location>
        <begin position="369"/>
        <end position="386"/>
    </location>
</feature>
<protein>
    <submittedName>
        <fullName evidence="9">D-alanyl-lipoteichoic acid acyltransferase DltB (MBOAT superfamily)</fullName>
    </submittedName>
</protein>
<keyword evidence="10" id="KW-1185">Reference proteome</keyword>
<evidence type="ECO:0000256" key="2">
    <source>
        <dbReference type="ARBA" id="ARBA00010323"/>
    </source>
</evidence>
<dbReference type="InterPro" id="IPR028362">
    <property type="entry name" value="AlgI"/>
</dbReference>
<keyword evidence="6 7" id="KW-0472">Membrane</keyword>
<gene>
    <name evidence="9" type="ORF">EDC18_10165</name>
</gene>
<keyword evidence="7 9" id="KW-0012">Acyltransferase</keyword>
<feature type="transmembrane region" description="Helical" evidence="8">
    <location>
        <begin position="228"/>
        <end position="248"/>
    </location>
</feature>
<dbReference type="PANTHER" id="PTHR13285">
    <property type="entry name" value="ACYLTRANSFERASE"/>
    <property type="match status" value="1"/>
</dbReference>
<dbReference type="Pfam" id="PF03062">
    <property type="entry name" value="MBOAT"/>
    <property type="match status" value="1"/>
</dbReference>
<dbReference type="OrthoDB" id="9805788at2"/>
<sequence>MLFNSFGFIMFFLIVMALYFTLDFKYRWLLLLISSYYFYMSWNRIFIVLIIFSTLVDYSVALKMGETENKRERKNYLIVSLVVNLGLLFIFKYTLFFNESLSRAFSFFNVTYPIPTAFNIVLPMGISFYTFQTLSYTIDVYRGRIKPEKHLGIFALYVSFFPQLVAGPIERSDKLLPQFFEKHKFEFDRVLSGLKQVLLGFFKKVVIADRAAVVVNEIYNNPYNYEGLYFLIATFLFAFQIFCDFSGYSDIAIGTARILGINLMTNFKRPYFAKSIKDFWRRWHISLSTWFKDYLYIPLGGSRVAVPKFLFNVFITFLISGLWHGANWNFVIWGAIHGIYQIIGYLTIPIRKSIIKRLKINKNNFCFKVMQSGFTFVLVGFSWIFFRANTFTEAKFIINNFFNNWVLWFDLNYLYEILTNLGVTLWYIIVLVSAILLLIVIEWLSRIESLDKRLLKSNLVVRWSFYYMLLIIVITMGVFYDASEFIYFQF</sequence>
<evidence type="ECO:0000313" key="9">
    <source>
        <dbReference type="EMBL" id="TCT16770.1"/>
    </source>
</evidence>
<dbReference type="InterPro" id="IPR004299">
    <property type="entry name" value="MBOAT_fam"/>
</dbReference>
<dbReference type="InterPro" id="IPR051085">
    <property type="entry name" value="MB_O-acyltransferase"/>
</dbReference>
<comment type="caution">
    <text evidence="9">The sequence shown here is derived from an EMBL/GenBank/DDBJ whole genome shotgun (WGS) entry which is preliminary data.</text>
</comment>
<dbReference type="GO" id="GO:0042121">
    <property type="term" value="P:alginic acid biosynthetic process"/>
    <property type="evidence" value="ECO:0007669"/>
    <property type="project" value="InterPro"/>
</dbReference>
<dbReference type="PIRSF" id="PIRSF500217">
    <property type="entry name" value="AlgI"/>
    <property type="match status" value="1"/>
</dbReference>
<dbReference type="PIRSF" id="PIRSF016636">
    <property type="entry name" value="AlgI_DltB"/>
    <property type="match status" value="1"/>
</dbReference>
<feature type="transmembrane region" description="Helical" evidence="8">
    <location>
        <begin position="330"/>
        <end position="348"/>
    </location>
</feature>
<name>A0A4R3MST6_9FIRM</name>
<accession>A0A4R3MST6</accession>
<organism evidence="9 10">
    <name type="scientific">Natranaerovirga pectinivora</name>
    <dbReference type="NCBI Taxonomy" id="682400"/>
    <lineage>
        <taxon>Bacteria</taxon>
        <taxon>Bacillati</taxon>
        <taxon>Bacillota</taxon>
        <taxon>Clostridia</taxon>
        <taxon>Lachnospirales</taxon>
        <taxon>Natranaerovirgaceae</taxon>
        <taxon>Natranaerovirga</taxon>
    </lineage>
</organism>
<dbReference type="RefSeq" id="WP_132249104.1">
    <property type="nucleotide sequence ID" value="NZ_SMAL01000001.1"/>
</dbReference>
<evidence type="ECO:0000256" key="5">
    <source>
        <dbReference type="ARBA" id="ARBA00022989"/>
    </source>
</evidence>
<keyword evidence="3 7" id="KW-1003">Cell membrane</keyword>
<evidence type="ECO:0000256" key="3">
    <source>
        <dbReference type="ARBA" id="ARBA00022475"/>
    </source>
</evidence>
<feature type="transmembrane region" description="Helical" evidence="8">
    <location>
        <begin position="424"/>
        <end position="444"/>
    </location>
</feature>
<dbReference type="EMBL" id="SMAL01000001">
    <property type="protein sequence ID" value="TCT16770.1"/>
    <property type="molecule type" value="Genomic_DNA"/>
</dbReference>
<keyword evidence="5 8" id="KW-1133">Transmembrane helix</keyword>
<dbReference type="InterPro" id="IPR024194">
    <property type="entry name" value="Ac/AlaTfrase_AlgI/DltB"/>
</dbReference>
<evidence type="ECO:0000256" key="6">
    <source>
        <dbReference type="ARBA" id="ARBA00023136"/>
    </source>
</evidence>
<feature type="transmembrane region" description="Helical" evidence="8">
    <location>
        <begin position="465"/>
        <end position="488"/>
    </location>
</feature>